<dbReference type="EMBL" id="ACGV01000159">
    <property type="protein sequence ID" value="EEJ40033.1"/>
    <property type="molecule type" value="Genomic_DNA"/>
</dbReference>
<accession>C2EVM7</accession>
<dbReference type="STRING" id="1423814.HMPREF0549_1513"/>
<evidence type="ECO:0000256" key="7">
    <source>
        <dbReference type="SAM" id="Phobius"/>
    </source>
</evidence>
<evidence type="ECO:0000313" key="10">
    <source>
        <dbReference type="Proteomes" id="UP000004483"/>
    </source>
</evidence>
<evidence type="ECO:0000256" key="6">
    <source>
        <dbReference type="ARBA" id="ARBA00023136"/>
    </source>
</evidence>
<organism evidence="9 10">
    <name type="scientific">Limosilactobacillus vaginalis DSM 5837 = ATCC 49540</name>
    <dbReference type="NCBI Taxonomy" id="1423814"/>
    <lineage>
        <taxon>Bacteria</taxon>
        <taxon>Bacillati</taxon>
        <taxon>Bacillota</taxon>
        <taxon>Bacilli</taxon>
        <taxon>Lactobacillales</taxon>
        <taxon>Lactobacillaceae</taxon>
        <taxon>Limosilactobacillus</taxon>
    </lineage>
</organism>
<feature type="transmembrane region" description="Helical" evidence="7">
    <location>
        <begin position="104"/>
        <end position="122"/>
    </location>
</feature>
<dbReference type="Proteomes" id="UP000004483">
    <property type="component" value="Unassembled WGS sequence"/>
</dbReference>
<dbReference type="GO" id="GO:0016413">
    <property type="term" value="F:O-acetyltransferase activity"/>
    <property type="evidence" value="ECO:0007669"/>
    <property type="project" value="TreeGrafter"/>
</dbReference>
<comment type="similarity">
    <text evidence="2">Belongs to the acyltransferase 3 family.</text>
</comment>
<evidence type="ECO:0000256" key="3">
    <source>
        <dbReference type="ARBA" id="ARBA00022475"/>
    </source>
</evidence>
<feature type="transmembrane region" description="Helical" evidence="7">
    <location>
        <begin position="219"/>
        <end position="244"/>
    </location>
</feature>
<feature type="transmembrane region" description="Helical" evidence="7">
    <location>
        <begin position="27"/>
        <end position="44"/>
    </location>
</feature>
<reference evidence="9 10" key="1">
    <citation type="submission" date="2009-01" db="EMBL/GenBank/DDBJ databases">
        <authorList>
            <person name="Qin X."/>
            <person name="Bachman B."/>
            <person name="Battles P."/>
            <person name="Bell A."/>
            <person name="Bess C."/>
            <person name="Bickham C."/>
            <person name="Chaboub L."/>
            <person name="Chen D."/>
            <person name="Coyle M."/>
            <person name="Deiros D.R."/>
            <person name="Dinh H."/>
            <person name="Forbes L."/>
            <person name="Fowler G."/>
            <person name="Francisco L."/>
            <person name="Fu Q."/>
            <person name="Gubbala S."/>
            <person name="Hale W."/>
            <person name="Han Y."/>
            <person name="Hemphill L."/>
            <person name="Highlander S.K."/>
            <person name="Hirani K."/>
            <person name="Hogues M."/>
            <person name="Jackson L."/>
            <person name="Jakkamsetti A."/>
            <person name="Javaid M."/>
            <person name="Jiang H."/>
            <person name="Korchina V."/>
            <person name="Kovar C."/>
            <person name="Lara F."/>
            <person name="Lee S."/>
            <person name="Mata R."/>
            <person name="Mathew T."/>
            <person name="Moen C."/>
            <person name="Morales K."/>
            <person name="Munidasa M."/>
            <person name="Nazareth L."/>
            <person name="Ngo R."/>
            <person name="Nguyen L."/>
            <person name="Okwuonu G."/>
            <person name="Ongeri F."/>
            <person name="Patil S."/>
            <person name="Petrosino J."/>
            <person name="Pham C."/>
            <person name="Pham P."/>
            <person name="Pu L.-L."/>
            <person name="Puazo M."/>
            <person name="Raj R."/>
            <person name="Reid J."/>
            <person name="Rouhana J."/>
            <person name="Saada N."/>
            <person name="Shang Y."/>
            <person name="Simmons D."/>
            <person name="Thornton R."/>
            <person name="Warren J."/>
            <person name="Weissenberger G."/>
            <person name="Zhang J."/>
            <person name="Zhang L."/>
            <person name="Zhou C."/>
            <person name="Zhu D."/>
            <person name="Muzny D."/>
            <person name="Worley K."/>
            <person name="Gibbs R."/>
        </authorList>
    </citation>
    <scope>NUCLEOTIDE SEQUENCE [LARGE SCALE GENOMIC DNA]</scope>
    <source>
        <strain evidence="9 10">ATCC 49540</strain>
    </source>
</reference>
<feature type="transmembrane region" description="Helical" evidence="7">
    <location>
        <begin position="166"/>
        <end position="184"/>
    </location>
</feature>
<evidence type="ECO:0000256" key="4">
    <source>
        <dbReference type="ARBA" id="ARBA00022692"/>
    </source>
</evidence>
<feature type="domain" description="Acyltransferase 3" evidence="8">
    <location>
        <begin position="3"/>
        <end position="286"/>
    </location>
</feature>
<feature type="transmembrane region" description="Helical" evidence="7">
    <location>
        <begin position="134"/>
        <end position="154"/>
    </location>
</feature>
<evidence type="ECO:0000256" key="1">
    <source>
        <dbReference type="ARBA" id="ARBA00004651"/>
    </source>
</evidence>
<keyword evidence="6 7" id="KW-0472">Membrane</keyword>
<feature type="transmembrane region" description="Helical" evidence="7">
    <location>
        <begin position="190"/>
        <end position="207"/>
    </location>
</feature>
<dbReference type="PANTHER" id="PTHR40074:SF2">
    <property type="entry name" value="O-ACETYLTRANSFERASE WECH"/>
    <property type="match status" value="1"/>
</dbReference>
<dbReference type="GO" id="GO:0009246">
    <property type="term" value="P:enterobacterial common antigen biosynthetic process"/>
    <property type="evidence" value="ECO:0007669"/>
    <property type="project" value="TreeGrafter"/>
</dbReference>
<gene>
    <name evidence="9" type="ORF">HMPREF0549_1513</name>
</gene>
<dbReference type="eggNOG" id="COG3274">
    <property type="taxonomic scope" value="Bacteria"/>
</dbReference>
<keyword evidence="3" id="KW-1003">Cell membrane</keyword>
<dbReference type="AlphaFoldDB" id="C2EVM7"/>
<evidence type="ECO:0000256" key="5">
    <source>
        <dbReference type="ARBA" id="ARBA00022989"/>
    </source>
</evidence>
<dbReference type="Pfam" id="PF01757">
    <property type="entry name" value="Acyl_transf_3"/>
    <property type="match status" value="1"/>
</dbReference>
<evidence type="ECO:0000256" key="2">
    <source>
        <dbReference type="ARBA" id="ARBA00007400"/>
    </source>
</evidence>
<evidence type="ECO:0000313" key="9">
    <source>
        <dbReference type="EMBL" id="EEJ40033.1"/>
    </source>
</evidence>
<dbReference type="GO" id="GO:0005886">
    <property type="term" value="C:plasma membrane"/>
    <property type="evidence" value="ECO:0007669"/>
    <property type="project" value="UniProtKB-SubCell"/>
</dbReference>
<feature type="transmembrane region" description="Helical" evidence="7">
    <location>
        <begin position="78"/>
        <end position="97"/>
    </location>
</feature>
<sequence>MNSGATLLDYRDRQNTQNFIKKRSKRVLIPFLVWTVIYYLYDTFFNKYGAFPGPIFHFHPSVRDFILSFVNNDINNTFWFFYEIIALYIATPIFSILTHKNKKILLYIVIGYFIFNDGIFYLQGLIHLNLDTRFIAQPLISSSHLGYFILGYLIRINYLPKRVENILIYIGLGSLLLSIIDVLTNGKFNYLNNIGPFLYSVALYLLIKRGTTHISNRSMLNIFMKLSGATLGIYILHPLAYALFDKIVYGVVVANWNLYLPVLNNPVHIYLLPIVTYFILGIVVLALKKIKITKYILP</sequence>
<comment type="subcellular location">
    <subcellularLocation>
        <location evidence="1">Cell membrane</location>
        <topology evidence="1">Multi-pass membrane protein</topology>
    </subcellularLocation>
</comment>
<dbReference type="InterPro" id="IPR002656">
    <property type="entry name" value="Acyl_transf_3_dom"/>
</dbReference>
<protein>
    <recommendedName>
        <fullName evidence="8">Acyltransferase 3 domain-containing protein</fullName>
    </recommendedName>
</protein>
<dbReference type="PANTHER" id="PTHR40074">
    <property type="entry name" value="O-ACETYLTRANSFERASE WECH"/>
    <property type="match status" value="1"/>
</dbReference>
<feature type="transmembrane region" description="Helical" evidence="7">
    <location>
        <begin position="267"/>
        <end position="287"/>
    </location>
</feature>
<comment type="caution">
    <text evidence="9">The sequence shown here is derived from an EMBL/GenBank/DDBJ whole genome shotgun (WGS) entry which is preliminary data.</text>
</comment>
<keyword evidence="5 7" id="KW-1133">Transmembrane helix</keyword>
<dbReference type="HOGENOM" id="CLU_047714_0_2_9"/>
<proteinExistence type="inferred from homology"/>
<keyword evidence="4 7" id="KW-0812">Transmembrane</keyword>
<name>C2EVM7_9LACO</name>
<evidence type="ECO:0000259" key="8">
    <source>
        <dbReference type="Pfam" id="PF01757"/>
    </source>
</evidence>